<dbReference type="SUPFAM" id="SSF54427">
    <property type="entry name" value="NTF2-like"/>
    <property type="match status" value="1"/>
</dbReference>
<dbReference type="AlphaFoldDB" id="A0A081K7N2"/>
<reference evidence="1 2" key="1">
    <citation type="submission" date="2014-06" db="EMBL/GenBank/DDBJ databases">
        <title>Whole Genome Sequences of Three Symbiotic Endozoicomonas Bacteria.</title>
        <authorList>
            <person name="Neave M.J."/>
            <person name="Apprill A."/>
            <person name="Voolstra C.R."/>
        </authorList>
    </citation>
    <scope>NUCLEOTIDE SEQUENCE [LARGE SCALE GENOMIC DNA]</scope>
    <source>
        <strain evidence="1 2">DSM 22380</strain>
    </source>
</reference>
<name>A0A081K7N2_9GAMM</name>
<accession>A0A081K7N2</accession>
<evidence type="ECO:0000313" key="1">
    <source>
        <dbReference type="EMBL" id="KEI70158.1"/>
    </source>
</evidence>
<gene>
    <name evidence="1" type="ORF">GV64_04835</name>
</gene>
<dbReference type="eggNOG" id="ENOG50330DX">
    <property type="taxonomic scope" value="Bacteria"/>
</dbReference>
<proteinExistence type="predicted"/>
<sequence length="157" mass="18842">MGQWTKEHLLDAWQHYEAVVERCGKSNDWNDYADLFTEDGRYVDDVDPDRNRREEIRDWITGIYTNPVARAVRTFVTKWFIVDEERGWVIAEFDNIWDDPGNGQVFSFRNYTLMKYAGDYQWYFQEDQYNPQKRMEAGMGWMQARQAVKKSVKEIVS</sequence>
<dbReference type="Gene3D" id="3.10.450.50">
    <property type="match status" value="1"/>
</dbReference>
<dbReference type="InterPro" id="IPR032710">
    <property type="entry name" value="NTF2-like_dom_sf"/>
</dbReference>
<evidence type="ECO:0008006" key="3">
    <source>
        <dbReference type="Google" id="ProtNLM"/>
    </source>
</evidence>
<dbReference type="EMBL" id="JOJP01000001">
    <property type="protein sequence ID" value="KEI70158.1"/>
    <property type="molecule type" value="Genomic_DNA"/>
</dbReference>
<dbReference type="RefSeq" id="WP_026258492.1">
    <property type="nucleotide sequence ID" value="NZ_JOJP01000001.1"/>
</dbReference>
<protein>
    <recommendedName>
        <fullName evidence="3">SnoaL-like domain-containing protein</fullName>
    </recommendedName>
</protein>
<keyword evidence="2" id="KW-1185">Reference proteome</keyword>
<comment type="caution">
    <text evidence="1">The sequence shown here is derived from an EMBL/GenBank/DDBJ whole genome shotgun (WGS) entry which is preliminary data.</text>
</comment>
<organism evidence="1 2">
    <name type="scientific">Endozoicomonas elysicola</name>
    <dbReference type="NCBI Taxonomy" id="305900"/>
    <lineage>
        <taxon>Bacteria</taxon>
        <taxon>Pseudomonadati</taxon>
        <taxon>Pseudomonadota</taxon>
        <taxon>Gammaproteobacteria</taxon>
        <taxon>Oceanospirillales</taxon>
        <taxon>Endozoicomonadaceae</taxon>
        <taxon>Endozoicomonas</taxon>
    </lineage>
</organism>
<evidence type="ECO:0000313" key="2">
    <source>
        <dbReference type="Proteomes" id="UP000027997"/>
    </source>
</evidence>
<dbReference type="Proteomes" id="UP000027997">
    <property type="component" value="Unassembled WGS sequence"/>
</dbReference>